<evidence type="ECO:0008006" key="3">
    <source>
        <dbReference type="Google" id="ProtNLM"/>
    </source>
</evidence>
<organism evidence="2">
    <name type="scientific">Candidatus Kentrum sp. DK</name>
    <dbReference type="NCBI Taxonomy" id="2126562"/>
    <lineage>
        <taxon>Bacteria</taxon>
        <taxon>Pseudomonadati</taxon>
        <taxon>Pseudomonadota</taxon>
        <taxon>Gammaproteobacteria</taxon>
        <taxon>Candidatus Kentrum</taxon>
    </lineage>
</organism>
<feature type="signal peptide" evidence="1">
    <location>
        <begin position="1"/>
        <end position="24"/>
    </location>
</feature>
<dbReference type="AlphaFoldDB" id="A0A450RTQ1"/>
<dbReference type="Gene3D" id="2.50.20.10">
    <property type="entry name" value="Lipoprotein localisation LolA/LolB/LppX"/>
    <property type="match status" value="1"/>
</dbReference>
<dbReference type="EMBL" id="CAADEY010000001">
    <property type="protein sequence ID" value="VFJ42566.1"/>
    <property type="molecule type" value="Genomic_DNA"/>
</dbReference>
<gene>
    <name evidence="2" type="ORF">BECKDK2373C_GA0170839_1001103</name>
</gene>
<evidence type="ECO:0000313" key="2">
    <source>
        <dbReference type="EMBL" id="VFJ42566.1"/>
    </source>
</evidence>
<dbReference type="CDD" id="cd16329">
    <property type="entry name" value="LolA_like"/>
    <property type="match status" value="1"/>
</dbReference>
<accession>A0A450RTQ1</accession>
<reference evidence="2" key="1">
    <citation type="submission" date="2019-02" db="EMBL/GenBank/DDBJ databases">
        <authorList>
            <person name="Gruber-Vodicka R. H."/>
            <person name="Seah K. B. B."/>
        </authorList>
    </citation>
    <scope>NUCLEOTIDE SEQUENCE</scope>
    <source>
        <strain evidence="2">BECK_DK161</strain>
    </source>
</reference>
<name>A0A450RTQ1_9GAMM</name>
<sequence length="458" mass="52131">MKKNAILTLGAALVLSLASLPSLAELSANEIARLGRDLTPVGGEMAGNAEGTIPPWTGGIRSAVEAGFPDYQSGSHYLDPYQDEKPLFTITAANMDQYADKLTEGQQAMLARYPSFSMKVYPTHRSLAYPQWVYDAIRARAADTRLNETGNGVLGATIGVPFPIPKNGLEAIWNHILRYRVADVKRVMVQTPVLRNGDFTLVRLEDTTKTLYADPVATPESLNNILFKYKSTITAPPRQAGTMMLIHETQDQALEPRRAWMYNPGQRRVRRAPNASFDNPGLGSDGLYTMDQFDMYNGSPERYDWKLVGKKEIYVPYNAYRLKSSELKYTDIIRPQHLNPEHLRYELHRVWVVEATVKEGVRHIYKRRTFYLDEDSWQAVHVDQYDNRDQLWRVSEAYPIAFYELPGFYSAVDAHYDLQSGRYIVVGLTNEEESSFVFDFDNPESNYTVSSLRRDGKR</sequence>
<feature type="chain" id="PRO_5019411384" description="Outer membrane lipoprotein-sorting protein" evidence="1">
    <location>
        <begin position="25"/>
        <end position="458"/>
    </location>
</feature>
<dbReference type="Pfam" id="PF07044">
    <property type="entry name" value="DUF1329"/>
    <property type="match status" value="1"/>
</dbReference>
<dbReference type="InterPro" id="IPR010752">
    <property type="entry name" value="DUF1329"/>
</dbReference>
<keyword evidence="1" id="KW-0732">Signal</keyword>
<protein>
    <recommendedName>
        <fullName evidence="3">Outer membrane lipoprotein-sorting protein</fullName>
    </recommendedName>
</protein>
<evidence type="ECO:0000256" key="1">
    <source>
        <dbReference type="SAM" id="SignalP"/>
    </source>
</evidence>
<proteinExistence type="predicted"/>